<organism evidence="2 3">
    <name type="scientific">Paramecium pentaurelia</name>
    <dbReference type="NCBI Taxonomy" id="43138"/>
    <lineage>
        <taxon>Eukaryota</taxon>
        <taxon>Sar</taxon>
        <taxon>Alveolata</taxon>
        <taxon>Ciliophora</taxon>
        <taxon>Intramacronucleata</taxon>
        <taxon>Oligohymenophorea</taxon>
        <taxon>Peniculida</taxon>
        <taxon>Parameciidae</taxon>
        <taxon>Paramecium</taxon>
    </lineage>
</organism>
<accession>A0A8S1T002</accession>
<evidence type="ECO:0000313" key="3">
    <source>
        <dbReference type="Proteomes" id="UP000689195"/>
    </source>
</evidence>
<reference evidence="2" key="1">
    <citation type="submission" date="2021-01" db="EMBL/GenBank/DDBJ databases">
        <authorList>
            <consortium name="Genoscope - CEA"/>
            <person name="William W."/>
        </authorList>
    </citation>
    <scope>NUCLEOTIDE SEQUENCE</scope>
</reference>
<sequence length="261" mass="30981">MPTPERKKKTRKKKKLVVIGLLKKGNPKKKTSSRNRDRKTYKRDSKASTLNMQIFGQDIMKKLQEYNNGKRTEDLMSMSLLPQMKPSQINSEANIIEQKQQKDKKSMQKQRLLIPINYDTLMIIIDEPFYKEHLSEEMNNFMKMKLISSMKRQVIDYKTDNFLSMIDKLEQDLTKKVDVEELENQIQLGVVNSIFSILNNNKELENNLDPAIKDILQMMEIEKPNIIQDDKYFEAKQMFYDNIYYLNVSIFLLKNLQQMCF</sequence>
<comment type="caution">
    <text evidence="2">The sequence shown here is derived from an EMBL/GenBank/DDBJ whole genome shotgun (WGS) entry which is preliminary data.</text>
</comment>
<proteinExistence type="predicted"/>
<feature type="compositionally biased region" description="Basic residues" evidence="1">
    <location>
        <begin position="25"/>
        <end position="41"/>
    </location>
</feature>
<protein>
    <submittedName>
        <fullName evidence="2">Uncharacterized protein</fullName>
    </submittedName>
</protein>
<feature type="compositionally biased region" description="Basic residues" evidence="1">
    <location>
        <begin position="1"/>
        <end position="16"/>
    </location>
</feature>
<dbReference type="EMBL" id="CAJJDO010000015">
    <property type="protein sequence ID" value="CAD8145810.1"/>
    <property type="molecule type" value="Genomic_DNA"/>
</dbReference>
<dbReference type="AlphaFoldDB" id="A0A8S1T002"/>
<name>A0A8S1T002_9CILI</name>
<dbReference type="OrthoDB" id="305607at2759"/>
<dbReference type="Proteomes" id="UP000689195">
    <property type="component" value="Unassembled WGS sequence"/>
</dbReference>
<evidence type="ECO:0000313" key="2">
    <source>
        <dbReference type="EMBL" id="CAD8145810.1"/>
    </source>
</evidence>
<evidence type="ECO:0000256" key="1">
    <source>
        <dbReference type="SAM" id="MobiDB-lite"/>
    </source>
</evidence>
<keyword evidence="3" id="KW-1185">Reference proteome</keyword>
<feature type="region of interest" description="Disordered" evidence="1">
    <location>
        <begin position="1"/>
        <end position="47"/>
    </location>
</feature>
<gene>
    <name evidence="2" type="ORF">PPENT_87.1.T0150011</name>
</gene>